<sequence>MRKNRINTPIMFRGKVGSPALRGSLFVVLTAALLILAACGGGGSSTSAEAAGTGNSGSNAQEKSGESVPSISAAPVRLDIGLMPAVDTAPMFHAQDAGYFDDEGIDVEFTLFTNAQDRQSALQTGQIDGSMTDLVAVTVNAAGGFELYATMLTDGMFPVLSRPGASEQERVKIGLMEVSVTNFLADNWLASDYILEKTYINAIPARLEALASGQLDMGVFPEPIASVGASRGLDKLIFEPVDGFSPDVMVFTREAISAKEEAIFAFHRGYARAVEDISSDPSLARDAIMKHIPNLPDDLGNSIDLPEYHQPRLPDPAYLQKVISWTENAVGRELEIEPSQLTDGRFIQRK</sequence>
<dbReference type="HOGENOM" id="CLU_028871_5_2_12"/>
<feature type="compositionally biased region" description="Low complexity" evidence="4">
    <location>
        <begin position="46"/>
        <end position="60"/>
    </location>
</feature>
<dbReference type="Gene3D" id="3.40.190.10">
    <property type="entry name" value="Periplasmic binding protein-like II"/>
    <property type="match status" value="2"/>
</dbReference>
<dbReference type="OrthoDB" id="9815602at2"/>
<evidence type="ECO:0000256" key="3">
    <source>
        <dbReference type="ARBA" id="ARBA00022729"/>
    </source>
</evidence>
<evidence type="ECO:0000256" key="4">
    <source>
        <dbReference type="SAM" id="MobiDB-lite"/>
    </source>
</evidence>
<dbReference type="Proteomes" id="UP000018680">
    <property type="component" value="Chromosome"/>
</dbReference>
<dbReference type="PANTHER" id="PTHR30024:SF47">
    <property type="entry name" value="TAURINE-BINDING PERIPLASMIC PROTEIN"/>
    <property type="match status" value="1"/>
</dbReference>
<dbReference type="EMBL" id="CP006939">
    <property type="protein sequence ID" value="AHC16354.1"/>
    <property type="molecule type" value="Genomic_DNA"/>
</dbReference>
<evidence type="ECO:0000313" key="6">
    <source>
        <dbReference type="Proteomes" id="UP000018680"/>
    </source>
</evidence>
<feature type="region of interest" description="Disordered" evidence="4">
    <location>
        <begin position="46"/>
        <end position="70"/>
    </location>
</feature>
<comment type="subcellular location">
    <subcellularLocation>
        <location evidence="1">Periplasm</location>
    </subcellularLocation>
</comment>
<accession>V5WLB9</accession>
<evidence type="ECO:0000256" key="1">
    <source>
        <dbReference type="ARBA" id="ARBA00004418"/>
    </source>
</evidence>
<name>V5WLB9_9SPIO</name>
<proteinExistence type="inferred from homology"/>
<evidence type="ECO:0000313" key="5">
    <source>
        <dbReference type="EMBL" id="AHC16354.1"/>
    </source>
</evidence>
<gene>
    <name evidence="5" type="ORF">L21SP2_3010</name>
</gene>
<organism evidence="5 6">
    <name type="scientific">Salinispira pacifica</name>
    <dbReference type="NCBI Taxonomy" id="1307761"/>
    <lineage>
        <taxon>Bacteria</taxon>
        <taxon>Pseudomonadati</taxon>
        <taxon>Spirochaetota</taxon>
        <taxon>Spirochaetia</taxon>
        <taxon>Spirochaetales</taxon>
        <taxon>Spirochaetaceae</taxon>
        <taxon>Salinispira</taxon>
    </lineage>
</organism>
<protein>
    <submittedName>
        <fullName evidence="5">Uncharacterized protein</fullName>
    </submittedName>
</protein>
<dbReference type="STRING" id="1307761.L21SP2_3010"/>
<keyword evidence="3" id="KW-0732">Signal</keyword>
<dbReference type="PANTHER" id="PTHR30024">
    <property type="entry name" value="ALIPHATIC SULFONATES-BINDING PROTEIN-RELATED"/>
    <property type="match status" value="1"/>
</dbReference>
<evidence type="ECO:0000256" key="2">
    <source>
        <dbReference type="ARBA" id="ARBA00010742"/>
    </source>
</evidence>
<comment type="similarity">
    <text evidence="2">Belongs to the bacterial solute-binding protein SsuA/TauA family.</text>
</comment>
<dbReference type="AlphaFoldDB" id="V5WLB9"/>
<dbReference type="eggNOG" id="COG0715">
    <property type="taxonomic scope" value="Bacteria"/>
</dbReference>
<keyword evidence="6" id="KW-1185">Reference proteome</keyword>
<dbReference type="SUPFAM" id="SSF53850">
    <property type="entry name" value="Periplasmic binding protein-like II"/>
    <property type="match status" value="1"/>
</dbReference>
<dbReference type="KEGG" id="slr:L21SP2_3010"/>
<dbReference type="GO" id="GO:0042597">
    <property type="term" value="C:periplasmic space"/>
    <property type="evidence" value="ECO:0007669"/>
    <property type="project" value="UniProtKB-SubCell"/>
</dbReference>
<reference evidence="5 6" key="1">
    <citation type="journal article" date="2015" name="Stand. Genomic Sci.">
        <title>Complete genome sequence and description of Salinispira pacifica gen. nov., sp. nov., a novel spirochaete isolated form a hypersaline microbial mat.</title>
        <authorList>
            <person name="Ben Hania W."/>
            <person name="Joseph M."/>
            <person name="Schumann P."/>
            <person name="Bunk B."/>
            <person name="Fiebig A."/>
            <person name="Sproer C."/>
            <person name="Klenk H.P."/>
            <person name="Fardeau M.L."/>
            <person name="Spring S."/>
        </authorList>
    </citation>
    <scope>NUCLEOTIDE SEQUENCE [LARGE SCALE GENOMIC DNA]</scope>
    <source>
        <strain evidence="5 6">L21-RPul-D2</strain>
    </source>
</reference>
<dbReference type="RefSeq" id="WP_024269251.1">
    <property type="nucleotide sequence ID" value="NC_023035.1"/>
</dbReference>
<dbReference type="Pfam" id="PF13379">
    <property type="entry name" value="NMT1_2"/>
    <property type="match status" value="1"/>
</dbReference>